<evidence type="ECO:0000313" key="8">
    <source>
        <dbReference type="EMBL" id="KRU21510.1"/>
    </source>
</evidence>
<comment type="caution">
    <text evidence="8">The sequence shown here is derived from an EMBL/GenBank/DDBJ whole genome shotgun (WGS) entry which is preliminary data.</text>
</comment>
<evidence type="ECO:0008006" key="10">
    <source>
        <dbReference type="Google" id="ProtNLM"/>
    </source>
</evidence>
<evidence type="ECO:0000256" key="5">
    <source>
        <dbReference type="ARBA" id="ARBA00023237"/>
    </source>
</evidence>
<dbReference type="InterPro" id="IPR032831">
    <property type="entry name" value="LptM_cons"/>
</dbReference>
<comment type="subcellular location">
    <subcellularLocation>
        <location evidence="1">Cell outer membrane</location>
        <topology evidence="1">Lipid-anchor</topology>
    </subcellularLocation>
</comment>
<reference evidence="8 9" key="1">
    <citation type="submission" date="2015-11" db="EMBL/GenBank/DDBJ databases">
        <title>Permanent draft genome of Psychrobacter piscatorii LQ58.</title>
        <authorList>
            <person name="Zhou M."/>
            <person name="Dong B."/>
            <person name="Liu Q."/>
        </authorList>
    </citation>
    <scope>NUCLEOTIDE SEQUENCE [LARGE SCALE GENOMIC DNA]</scope>
    <source>
        <strain evidence="8 9">LQ58</strain>
    </source>
</reference>
<evidence type="ECO:0000256" key="2">
    <source>
        <dbReference type="ARBA" id="ARBA00022729"/>
    </source>
</evidence>
<evidence type="ECO:0000256" key="6">
    <source>
        <dbReference type="ARBA" id="ARBA00023288"/>
    </source>
</evidence>
<proteinExistence type="predicted"/>
<evidence type="ECO:0000313" key="9">
    <source>
        <dbReference type="Proteomes" id="UP000051202"/>
    </source>
</evidence>
<dbReference type="EMBL" id="LNDJ01000107">
    <property type="protein sequence ID" value="KRU21510.1"/>
    <property type="molecule type" value="Genomic_DNA"/>
</dbReference>
<keyword evidence="6" id="KW-0449">Lipoprotein</keyword>
<organism evidence="8 9">
    <name type="scientific">Psychrobacter piscatorii</name>
    <dbReference type="NCBI Taxonomy" id="554343"/>
    <lineage>
        <taxon>Bacteria</taxon>
        <taxon>Pseudomonadati</taxon>
        <taxon>Pseudomonadota</taxon>
        <taxon>Gammaproteobacteria</taxon>
        <taxon>Moraxellales</taxon>
        <taxon>Moraxellaceae</taxon>
        <taxon>Psychrobacter</taxon>
    </lineage>
</organism>
<gene>
    <name evidence="8" type="ORF">AS194_02625</name>
</gene>
<name>A0A0T6DPQ5_9GAMM</name>
<keyword evidence="4" id="KW-0564">Palmitate</keyword>
<evidence type="ECO:0000256" key="4">
    <source>
        <dbReference type="ARBA" id="ARBA00023139"/>
    </source>
</evidence>
<evidence type="ECO:0000256" key="3">
    <source>
        <dbReference type="ARBA" id="ARBA00023136"/>
    </source>
</evidence>
<protein>
    <recommendedName>
        <fullName evidence="10">Lipoprotein</fullName>
    </recommendedName>
</protein>
<keyword evidence="3" id="KW-0472">Membrane</keyword>
<accession>A0A0T6DPQ5</accession>
<evidence type="ECO:0000256" key="7">
    <source>
        <dbReference type="SAM" id="MobiDB-lite"/>
    </source>
</evidence>
<evidence type="ECO:0000256" key="1">
    <source>
        <dbReference type="ARBA" id="ARBA00004459"/>
    </source>
</evidence>
<keyword evidence="2" id="KW-0732">Signal</keyword>
<sequence length="104" mass="11205">MSTILRSSETGHIALWRLASRRAIITLVIGSAMMVGMSGCGQKGALYLPKSSSQTVEGSPSVLNSTSHPQDAAFAGIDDDTYQKNDYLDEQQILPEPSTDPNDY</sequence>
<dbReference type="AlphaFoldDB" id="A0A0T6DPQ5"/>
<feature type="region of interest" description="Disordered" evidence="7">
    <location>
        <begin position="51"/>
        <end position="70"/>
    </location>
</feature>
<dbReference type="NCBIfam" id="NF047847">
    <property type="entry name" value="SS_mature_LptM"/>
    <property type="match status" value="1"/>
</dbReference>
<dbReference type="Proteomes" id="UP000051202">
    <property type="component" value="Unassembled WGS sequence"/>
</dbReference>
<keyword evidence="5" id="KW-0998">Cell outer membrane</keyword>
<feature type="compositionally biased region" description="Polar residues" evidence="7">
    <location>
        <begin position="51"/>
        <end position="69"/>
    </location>
</feature>
<dbReference type="RefSeq" id="WP_058025620.1">
    <property type="nucleotide sequence ID" value="NZ_LNDJ01000107.1"/>
</dbReference>
<keyword evidence="9" id="KW-1185">Reference proteome</keyword>